<proteinExistence type="inferred from homology"/>
<dbReference type="PANTHER" id="PTHR14152">
    <property type="entry name" value="SQUAMOUS CELL CARCINOMA ANTIGEN RECOGNISED BY CYTOTOXIC T LYMPHOCYTES"/>
    <property type="match status" value="1"/>
</dbReference>
<accession>A0A9P5G3W6</accession>
<feature type="region of interest" description="Disordered" evidence="6">
    <location>
        <begin position="124"/>
        <end position="191"/>
    </location>
</feature>
<feature type="compositionally biased region" description="Polar residues" evidence="6">
    <location>
        <begin position="124"/>
        <end position="142"/>
    </location>
</feature>
<feature type="region of interest" description="Disordered" evidence="6">
    <location>
        <begin position="561"/>
        <end position="599"/>
    </location>
</feature>
<feature type="region of interest" description="Disordered" evidence="6">
    <location>
        <begin position="1"/>
        <end position="63"/>
    </location>
</feature>
<evidence type="ECO:0000256" key="4">
    <source>
        <dbReference type="ARBA" id="ARBA00023187"/>
    </source>
</evidence>
<dbReference type="EMBL" id="QQZK01000096">
    <property type="protein sequence ID" value="KAF5097273.1"/>
    <property type="molecule type" value="Genomic_DNA"/>
</dbReference>
<feature type="region of interest" description="Disordered" evidence="6">
    <location>
        <begin position="340"/>
        <end position="546"/>
    </location>
</feature>
<feature type="compositionally biased region" description="Basic and acidic residues" evidence="6">
    <location>
        <begin position="642"/>
        <end position="657"/>
    </location>
</feature>
<evidence type="ECO:0000256" key="3">
    <source>
        <dbReference type="ARBA" id="ARBA00022664"/>
    </source>
</evidence>
<feature type="compositionally biased region" description="Polar residues" evidence="6">
    <location>
        <begin position="381"/>
        <end position="391"/>
    </location>
</feature>
<dbReference type="Proteomes" id="UP000750522">
    <property type="component" value="Unassembled WGS sequence"/>
</dbReference>
<dbReference type="Pfam" id="PF03343">
    <property type="entry name" value="SART-1"/>
    <property type="match status" value="2"/>
</dbReference>
<feature type="compositionally biased region" description="Basic residues" evidence="6">
    <location>
        <begin position="631"/>
        <end position="640"/>
    </location>
</feature>
<evidence type="ECO:0000256" key="2">
    <source>
        <dbReference type="ARBA" id="ARBA00006076"/>
    </source>
</evidence>
<dbReference type="GO" id="GO:0046540">
    <property type="term" value="C:U4/U6 x U5 tri-snRNP complex"/>
    <property type="evidence" value="ECO:0007669"/>
    <property type="project" value="InterPro"/>
</dbReference>
<dbReference type="InterPro" id="IPR005011">
    <property type="entry name" value="SNU66/SART1"/>
</dbReference>
<evidence type="ECO:0000256" key="6">
    <source>
        <dbReference type="SAM" id="MobiDB-lite"/>
    </source>
</evidence>
<sequence length="681" mass="76576">MAQEEEISLEETNRIRVSLGLKPIPVPTQPKETPATQDSNAVNPGTSTSSGESISLEETNKLRVSMGLKPIPAESASTSSVAQSEAARKNWEEKYMADKKVKDEERIRENIELAREKAELRKQLTGTTLADSDSSANDTKSWLANLKKKQAKQQERKHQKPQKAAEEPQKKTAKGFKKVESQKQKNAYDATDLKGIKVSHKLSELQGQVGDVILTLKDSSILDDGEVELESSELVEKRKREDKLRAKRGLPTNVDDEDPFKPGDVLSKYDDVIGDEEISHSGSFTLDGSTVLSKVPVNNDARVPKKNAIKDSLEFDAQSISKDYGDVDITGVLGTDYQEAKPAKFKKSKKKKSKPQAVKKRKADDDDDIPLIDDDDFDLQNALSASRQKAQQLRVKKARILTPQELADEIKNEEEEDALTQKPETNGLVISSTTDFLNVIKQRAANEEQEEKPKTQQRRRREETPEEEEQIPLTIEDLPIENDSEEPAQAMGPIDASILAPEEPTLSGGMADALKLLRTHGVLSKPDESDPAEQERKKQQREWSRQLTRTKIERDIELSRAREEVRQSGRYDHLSQREREELAQQSNRERDLVDARDAQRSFANYKPVINIEYRDEAGRLLSTKEAYKHMSHHFHGKGPGKGRVEKQLKRDEEEKKNMAKPLFGSGSEGKRVSGNAGVRLQ</sequence>
<comment type="caution">
    <text evidence="7">The sequence shown here is derived from an EMBL/GenBank/DDBJ whole genome shotgun (WGS) entry which is preliminary data.</text>
</comment>
<reference evidence="7" key="1">
    <citation type="journal article" date="2020" name="Front. Microbiol.">
        <title>Phenotypic and Genetic Characterization of the Cheese Ripening Yeast Geotrichum candidum.</title>
        <authorList>
            <person name="Perkins V."/>
            <person name="Vignola S."/>
            <person name="Lessard M.H."/>
            <person name="Plante P.L."/>
            <person name="Corbeil J."/>
            <person name="Dugat-Bony E."/>
            <person name="Frenette M."/>
            <person name="Labrie S."/>
        </authorList>
    </citation>
    <scope>NUCLEOTIDE SEQUENCE</scope>
    <source>
        <strain evidence="7">LMA-70</strain>
    </source>
</reference>
<feature type="compositionally biased region" description="Polar residues" evidence="6">
    <location>
        <begin position="422"/>
        <end position="436"/>
    </location>
</feature>
<feature type="compositionally biased region" description="Acidic residues" evidence="6">
    <location>
        <begin position="365"/>
        <end position="378"/>
    </location>
</feature>
<feature type="region of interest" description="Disordered" evidence="6">
    <location>
        <begin position="631"/>
        <end position="681"/>
    </location>
</feature>
<evidence type="ECO:0000256" key="5">
    <source>
        <dbReference type="ARBA" id="ARBA00023242"/>
    </source>
</evidence>
<keyword evidence="5" id="KW-0539">Nucleus</keyword>
<name>A0A9P5G3W6_GEOCN</name>
<comment type="subcellular location">
    <subcellularLocation>
        <location evidence="1">Nucleus</location>
    </subcellularLocation>
</comment>
<evidence type="ECO:0000313" key="8">
    <source>
        <dbReference type="Proteomes" id="UP000750522"/>
    </source>
</evidence>
<feature type="compositionally biased region" description="Basic residues" evidence="6">
    <location>
        <begin position="343"/>
        <end position="361"/>
    </location>
</feature>
<keyword evidence="3" id="KW-0507">mRNA processing</keyword>
<comment type="similarity">
    <text evidence="2">Belongs to the SNU66/SART1 family.</text>
</comment>
<feature type="compositionally biased region" description="Basic residues" evidence="6">
    <location>
        <begin position="146"/>
        <end position="161"/>
    </location>
</feature>
<organism evidence="7 8">
    <name type="scientific">Geotrichum candidum</name>
    <name type="common">Oospora lactis</name>
    <name type="synonym">Dipodascus geotrichum</name>
    <dbReference type="NCBI Taxonomy" id="1173061"/>
    <lineage>
        <taxon>Eukaryota</taxon>
        <taxon>Fungi</taxon>
        <taxon>Dikarya</taxon>
        <taxon>Ascomycota</taxon>
        <taxon>Saccharomycotina</taxon>
        <taxon>Dipodascomycetes</taxon>
        <taxon>Dipodascales</taxon>
        <taxon>Dipodascaceae</taxon>
        <taxon>Geotrichum</taxon>
    </lineage>
</organism>
<reference evidence="7" key="2">
    <citation type="submission" date="2020-01" db="EMBL/GenBank/DDBJ databases">
        <authorList>
            <person name="Perkins V."/>
            <person name="Lessard M.-H."/>
            <person name="Dugat-Bony E."/>
            <person name="Frenette M."/>
            <person name="Labrie S."/>
        </authorList>
    </citation>
    <scope>NUCLEOTIDE SEQUENCE</scope>
    <source>
        <strain evidence="7">LMA-70</strain>
    </source>
</reference>
<feature type="compositionally biased region" description="Polar residues" evidence="6">
    <location>
        <begin position="30"/>
        <end position="57"/>
    </location>
</feature>
<keyword evidence="4" id="KW-0508">mRNA splicing</keyword>
<evidence type="ECO:0000256" key="1">
    <source>
        <dbReference type="ARBA" id="ARBA00004123"/>
    </source>
</evidence>
<dbReference type="GO" id="GO:0045292">
    <property type="term" value="P:mRNA cis splicing, via spliceosome"/>
    <property type="evidence" value="ECO:0007669"/>
    <property type="project" value="TreeGrafter"/>
</dbReference>
<feature type="region of interest" description="Disordered" evidence="6">
    <location>
        <begin position="73"/>
        <end position="92"/>
    </location>
</feature>
<dbReference type="InterPro" id="IPR045347">
    <property type="entry name" value="HIND"/>
</dbReference>
<protein>
    <recommendedName>
        <fullName evidence="9">SART-1 protein</fullName>
    </recommendedName>
</protein>
<dbReference type="AlphaFoldDB" id="A0A9P5G3W6"/>
<dbReference type="Pfam" id="PF19252">
    <property type="entry name" value="HIND"/>
    <property type="match status" value="2"/>
</dbReference>
<dbReference type="PANTHER" id="PTHR14152:SF5">
    <property type="entry name" value="U4_U6.U5 TRI-SNRNP-ASSOCIATED PROTEIN 1"/>
    <property type="match status" value="1"/>
</dbReference>
<gene>
    <name evidence="7" type="ORF">DV451_003905</name>
</gene>
<evidence type="ECO:0000313" key="7">
    <source>
        <dbReference type="EMBL" id="KAF5097273.1"/>
    </source>
</evidence>
<feature type="compositionally biased region" description="Basic and acidic residues" evidence="6">
    <location>
        <begin position="525"/>
        <end position="546"/>
    </location>
</feature>
<evidence type="ECO:0008006" key="9">
    <source>
        <dbReference type="Google" id="ProtNLM"/>
    </source>
</evidence>
<dbReference type="GO" id="GO:0000481">
    <property type="term" value="P:maturation of 5S rRNA"/>
    <property type="evidence" value="ECO:0007669"/>
    <property type="project" value="TreeGrafter"/>
</dbReference>